<feature type="compositionally biased region" description="Gly residues" evidence="1">
    <location>
        <begin position="368"/>
        <end position="396"/>
    </location>
</feature>
<dbReference type="NCBIfam" id="TIGR03815">
    <property type="entry name" value="CpaE_hom_Actino"/>
    <property type="match status" value="1"/>
</dbReference>
<dbReference type="PANTHER" id="PTHR43384:SF11">
    <property type="entry name" value="SEPTUM SITE DETERMINING PROTEIN"/>
    <property type="match status" value="1"/>
</dbReference>
<dbReference type="InterPro" id="IPR022521">
    <property type="entry name" value="Rv3660c"/>
</dbReference>
<feature type="region of interest" description="Disordered" evidence="1">
    <location>
        <begin position="1"/>
        <end position="20"/>
    </location>
</feature>
<dbReference type="InterPro" id="IPR059050">
    <property type="entry name" value="Rv3660c_N"/>
</dbReference>
<protein>
    <submittedName>
        <fullName evidence="3">Septum formation initiator</fullName>
    </submittedName>
</protein>
<dbReference type="Proteomes" id="UP001180551">
    <property type="component" value="Unassembled WGS sequence"/>
</dbReference>
<keyword evidence="4" id="KW-1185">Reference proteome</keyword>
<sequence length="420" mass="42553">MAETTPSKGPVRTGEERGGPLIITEDERLLDDLLRLCAAAGALPEVAHGLPARRADWEAPPLVIVGGDCAPRLLGCARRAGVILTGGDADDPDLWRQAVALGAERVLALPDGERWLADRIADAVEGVGPPALTVGVIGGCGGAGASTLAGALAVTAARTGRRTLLVDGDPLGGGLDVLLGGEKEKGLRWPAFAESRGRVACGALAESLPRLHALRVLSWDRGADVTIPPPAMRAVMAAARRRGGVVVVDLPRRVDEAVAEALGQVDMGLLLIPTELRAVAAAQRVASGVQKVLGDLRVVARGTPGRHGHGLPPDEIARLMELPLAGEVAWEASLVADLARGVPPGAQVRGPLARFCAGFWGRVAESGSEGGGTGAAGPPGVRPGSGAGPEPGGAQGPGAVSWPVADPMGPRAAGRDGGWS</sequence>
<evidence type="ECO:0000313" key="3">
    <source>
        <dbReference type="EMBL" id="MDT0456779.1"/>
    </source>
</evidence>
<dbReference type="InterPro" id="IPR050625">
    <property type="entry name" value="ParA/MinD_ATPase"/>
</dbReference>
<name>A0ABU2T878_9ACTN</name>
<dbReference type="SUPFAM" id="SSF52540">
    <property type="entry name" value="P-loop containing nucleoside triphosphate hydrolases"/>
    <property type="match status" value="1"/>
</dbReference>
<feature type="region of interest" description="Disordered" evidence="1">
    <location>
        <begin position="366"/>
        <end position="420"/>
    </location>
</feature>
<proteinExistence type="predicted"/>
<dbReference type="Gene3D" id="3.40.50.300">
    <property type="entry name" value="P-loop containing nucleotide triphosphate hydrolases"/>
    <property type="match status" value="1"/>
</dbReference>
<reference evidence="3" key="1">
    <citation type="submission" date="2024-05" db="EMBL/GenBank/DDBJ databases">
        <title>30 novel species of actinomycetes from the DSMZ collection.</title>
        <authorList>
            <person name="Nouioui I."/>
        </authorList>
    </citation>
    <scope>NUCLEOTIDE SEQUENCE</scope>
    <source>
        <strain evidence="3">DSM 41527</strain>
    </source>
</reference>
<evidence type="ECO:0000259" key="2">
    <source>
        <dbReference type="Pfam" id="PF26563"/>
    </source>
</evidence>
<organism evidence="3 4">
    <name type="scientific">Streptomyces mooreae</name>
    <dbReference type="NCBI Taxonomy" id="3075523"/>
    <lineage>
        <taxon>Bacteria</taxon>
        <taxon>Bacillati</taxon>
        <taxon>Actinomycetota</taxon>
        <taxon>Actinomycetes</taxon>
        <taxon>Kitasatosporales</taxon>
        <taxon>Streptomycetaceae</taxon>
        <taxon>Streptomyces</taxon>
    </lineage>
</organism>
<dbReference type="EMBL" id="JAVRFE010000015">
    <property type="protein sequence ID" value="MDT0456779.1"/>
    <property type="molecule type" value="Genomic_DNA"/>
</dbReference>
<gene>
    <name evidence="3" type="ORF">RM550_13705</name>
</gene>
<evidence type="ECO:0000256" key="1">
    <source>
        <dbReference type="SAM" id="MobiDB-lite"/>
    </source>
</evidence>
<dbReference type="InterPro" id="IPR027417">
    <property type="entry name" value="P-loop_NTPase"/>
</dbReference>
<dbReference type="Pfam" id="PF26563">
    <property type="entry name" value="Rv3660c_N"/>
    <property type="match status" value="1"/>
</dbReference>
<comment type="caution">
    <text evidence="3">The sequence shown here is derived from an EMBL/GenBank/DDBJ whole genome shotgun (WGS) entry which is preliminary data.</text>
</comment>
<feature type="domain" description="Rv3660c-like CheY-like N-terminal" evidence="2">
    <location>
        <begin position="23"/>
        <end position="126"/>
    </location>
</feature>
<evidence type="ECO:0000313" key="4">
    <source>
        <dbReference type="Proteomes" id="UP001180551"/>
    </source>
</evidence>
<dbReference type="RefSeq" id="WP_311623963.1">
    <property type="nucleotide sequence ID" value="NZ_JAVRFE010000015.1"/>
</dbReference>
<dbReference type="PANTHER" id="PTHR43384">
    <property type="entry name" value="SEPTUM SITE-DETERMINING PROTEIN MIND HOMOLOG, CHLOROPLASTIC-RELATED"/>
    <property type="match status" value="1"/>
</dbReference>
<accession>A0ABU2T878</accession>